<comment type="caution">
    <text evidence="2">The sequence shown here is derived from an EMBL/GenBank/DDBJ whole genome shotgun (WGS) entry which is preliminary data.</text>
</comment>
<feature type="compositionally biased region" description="Polar residues" evidence="1">
    <location>
        <begin position="109"/>
        <end position="120"/>
    </location>
</feature>
<organism evidence="2 3">
    <name type="scientific">Fusarium torreyae</name>
    <dbReference type="NCBI Taxonomy" id="1237075"/>
    <lineage>
        <taxon>Eukaryota</taxon>
        <taxon>Fungi</taxon>
        <taxon>Dikarya</taxon>
        <taxon>Ascomycota</taxon>
        <taxon>Pezizomycotina</taxon>
        <taxon>Sordariomycetes</taxon>
        <taxon>Hypocreomycetidae</taxon>
        <taxon>Hypocreales</taxon>
        <taxon>Nectriaceae</taxon>
        <taxon>Fusarium</taxon>
    </lineage>
</organism>
<dbReference type="OrthoDB" id="5102470at2759"/>
<accession>A0A9W8VBU3</accession>
<feature type="region of interest" description="Disordered" evidence="1">
    <location>
        <begin position="1"/>
        <end position="74"/>
    </location>
</feature>
<gene>
    <name evidence="2" type="ORF">NW762_009615</name>
</gene>
<proteinExistence type="predicted"/>
<sequence>MSLPSKEGKHVLSPSPQPNQTNTKKSRAIYVVESPGGTMREADPPERHQPVAFSEAPEPEVSKPEVSKPAASGSTFGIPLGPSLAELSLASSSLLPASLPVSSLPQSANSQQTQKEQLPNQRHGRKNTNQDLSQGHLSTLSVREKLRKGIAMGFANNMAHRNTTHGVFQNDPYYATRPQSENSMTTAGMMRRTNTFKHMDPDLSSHHFSNPPEGENMVNHELTNKKPGASEPSHLRKKKIQHFQARQPHLLSASERLQAVTESANFHRFNPTTLPKLHPSAIMLVEPLVYSDASLQSSFPPNPPSLISWLDWASRRFGYKKLELDSITFKQNLKANNLVQRSTQGSESIPESIAAEDAFEIDTLKGSITLVCGSPQEWQNWTWFKITKPLFDIEGPVPEQLRQIPQTTLVFAVPTAKIEKTKEE</sequence>
<dbReference type="Proteomes" id="UP001152049">
    <property type="component" value="Unassembled WGS sequence"/>
</dbReference>
<evidence type="ECO:0000313" key="3">
    <source>
        <dbReference type="Proteomes" id="UP001152049"/>
    </source>
</evidence>
<feature type="region of interest" description="Disordered" evidence="1">
    <location>
        <begin position="100"/>
        <end position="137"/>
    </location>
</feature>
<dbReference type="AlphaFoldDB" id="A0A9W8VBU3"/>
<keyword evidence="3" id="KW-1185">Reference proteome</keyword>
<feature type="compositionally biased region" description="Polar residues" evidence="1">
    <location>
        <begin position="127"/>
        <end position="137"/>
    </location>
</feature>
<dbReference type="EMBL" id="JAOQAZ010000020">
    <property type="protein sequence ID" value="KAJ4255618.1"/>
    <property type="molecule type" value="Genomic_DNA"/>
</dbReference>
<feature type="compositionally biased region" description="Basic and acidic residues" evidence="1">
    <location>
        <begin position="40"/>
        <end position="49"/>
    </location>
</feature>
<evidence type="ECO:0000313" key="2">
    <source>
        <dbReference type="EMBL" id="KAJ4255618.1"/>
    </source>
</evidence>
<reference evidence="2" key="1">
    <citation type="submission" date="2022-09" db="EMBL/GenBank/DDBJ databases">
        <title>Fusarium specimens isolated from Avocado Roots.</title>
        <authorList>
            <person name="Stajich J."/>
            <person name="Roper C."/>
            <person name="Heimlech-Rivalta G."/>
        </authorList>
    </citation>
    <scope>NUCLEOTIDE SEQUENCE</scope>
    <source>
        <strain evidence="2">CF00136</strain>
    </source>
</reference>
<feature type="compositionally biased region" description="Basic and acidic residues" evidence="1">
    <location>
        <begin position="1"/>
        <end position="10"/>
    </location>
</feature>
<name>A0A9W8VBU3_9HYPO</name>
<protein>
    <submittedName>
        <fullName evidence="2">Uncharacterized protein</fullName>
    </submittedName>
</protein>
<evidence type="ECO:0000256" key="1">
    <source>
        <dbReference type="SAM" id="MobiDB-lite"/>
    </source>
</evidence>